<feature type="domain" description="CTLH" evidence="1">
    <location>
        <begin position="68"/>
        <end position="125"/>
    </location>
</feature>
<evidence type="ECO:0000313" key="2">
    <source>
        <dbReference type="EMBL" id="KAA8916423.1"/>
    </source>
</evidence>
<dbReference type="Pfam" id="PF10607">
    <property type="entry name" value="CTLH"/>
    <property type="match status" value="1"/>
</dbReference>
<dbReference type="PROSITE" id="PS50897">
    <property type="entry name" value="CTLH"/>
    <property type="match status" value="1"/>
</dbReference>
<dbReference type="OrthoDB" id="2415936at2759"/>
<dbReference type="SMART" id="SM00668">
    <property type="entry name" value="CTLH"/>
    <property type="match status" value="1"/>
</dbReference>
<dbReference type="InterPro" id="IPR006595">
    <property type="entry name" value="CTLH_C"/>
</dbReference>
<dbReference type="SMART" id="SM00667">
    <property type="entry name" value="LisH"/>
    <property type="match status" value="1"/>
</dbReference>
<dbReference type="PROSITE" id="PS50896">
    <property type="entry name" value="LISH"/>
    <property type="match status" value="1"/>
</dbReference>
<proteinExistence type="predicted"/>
<accession>A0A642V9H2</accession>
<dbReference type="PANTHER" id="PTHR12864">
    <property type="entry name" value="RAN BINDING PROTEIN 9-RELATED"/>
    <property type="match status" value="1"/>
</dbReference>
<comment type="caution">
    <text evidence="2">The sequence shown here is derived from an EMBL/GenBank/DDBJ whole genome shotgun (WGS) entry which is preliminary data.</text>
</comment>
<organism evidence="2 3">
    <name type="scientific">Trichomonascus ciferrii</name>
    <dbReference type="NCBI Taxonomy" id="44093"/>
    <lineage>
        <taxon>Eukaryota</taxon>
        <taxon>Fungi</taxon>
        <taxon>Dikarya</taxon>
        <taxon>Ascomycota</taxon>
        <taxon>Saccharomycotina</taxon>
        <taxon>Dipodascomycetes</taxon>
        <taxon>Dipodascales</taxon>
        <taxon>Trichomonascaceae</taxon>
        <taxon>Trichomonascus</taxon>
        <taxon>Trichomonascus ciferrii complex</taxon>
    </lineage>
</organism>
<dbReference type="EMBL" id="SWFS01000099">
    <property type="protein sequence ID" value="KAA8916423.1"/>
    <property type="molecule type" value="Genomic_DNA"/>
</dbReference>
<dbReference type="InterPro" id="IPR050618">
    <property type="entry name" value="Ubq-SigPath_Reg"/>
</dbReference>
<evidence type="ECO:0000313" key="3">
    <source>
        <dbReference type="Proteomes" id="UP000761534"/>
    </source>
</evidence>
<dbReference type="VEuPathDB" id="FungiDB:TRICI_001418"/>
<name>A0A642V9H2_9ASCO</name>
<protein>
    <recommendedName>
        <fullName evidence="1">CTLH domain-containing protein</fullName>
    </recommendedName>
</protein>
<evidence type="ECO:0000259" key="1">
    <source>
        <dbReference type="PROSITE" id="PS50897"/>
    </source>
</evidence>
<dbReference type="AlphaFoldDB" id="A0A642V9H2"/>
<dbReference type="SMART" id="SM00757">
    <property type="entry name" value="CRA"/>
    <property type="match status" value="1"/>
</dbReference>
<gene>
    <name evidence="2" type="ORF">TRICI_001418</name>
</gene>
<dbReference type="InterPro" id="IPR024964">
    <property type="entry name" value="CTLH/CRA"/>
</dbReference>
<reference evidence="2" key="1">
    <citation type="journal article" date="2019" name="G3 (Bethesda)">
        <title>Genome Assemblies of Two Rare Opportunistic Yeast Pathogens: Diutina rugosa (syn. Candida rugosa) and Trichomonascus ciferrii (syn. Candida ciferrii).</title>
        <authorList>
            <person name="Mixao V."/>
            <person name="Saus E."/>
            <person name="Hansen A.P."/>
            <person name="Lass-Florl C."/>
            <person name="Gabaldon T."/>
        </authorList>
    </citation>
    <scope>NUCLEOTIDE SEQUENCE</scope>
    <source>
        <strain evidence="2">CBS 4856</strain>
    </source>
</reference>
<dbReference type="InterPro" id="IPR013144">
    <property type="entry name" value="CRA_dom"/>
</dbReference>
<dbReference type="InterPro" id="IPR006594">
    <property type="entry name" value="LisH"/>
</dbReference>
<sequence>MDIPHIVEDGKMASYNAEQWLARSKEVQVPKSVFNDMIMNYLIIHGYQSTAQKFSQEADMNPNIDLHSLGERRHIVRLIHEGDIQGAVEKINEVNPELLDRKPDLHFALLRLQLIELIKHGYEDGDIQPALDFASSHLAQRAAGPNNPQFLADLEKAMALICFPPDALVPSLKELTDVKLRRTIAEQVNTELMESQELSVERKIENLTQLWAWGESNLETHVNFPKLKKKDLL</sequence>
<dbReference type="Proteomes" id="UP000761534">
    <property type="component" value="Unassembled WGS sequence"/>
</dbReference>
<keyword evidence="3" id="KW-1185">Reference proteome</keyword>
<dbReference type="Pfam" id="PF08513">
    <property type="entry name" value="LisH"/>
    <property type="match status" value="1"/>
</dbReference>